<reference evidence="3" key="1">
    <citation type="submission" date="2021-02" db="EMBL/GenBank/DDBJ databases">
        <authorList>
            <person name="Nowell W R."/>
        </authorList>
    </citation>
    <scope>NUCLEOTIDE SEQUENCE</scope>
</reference>
<dbReference type="EMBL" id="CAJNOU010003765">
    <property type="protein sequence ID" value="CAF1408656.1"/>
    <property type="molecule type" value="Genomic_DNA"/>
</dbReference>
<evidence type="ECO:0000313" key="3">
    <source>
        <dbReference type="EMBL" id="CAF1408656.1"/>
    </source>
</evidence>
<dbReference type="AlphaFoldDB" id="A0A815LPC3"/>
<dbReference type="Proteomes" id="UP000663823">
    <property type="component" value="Unassembled WGS sequence"/>
</dbReference>
<sequence length="339" mass="37925">MNLSSIGTPASFSTPDILSNYNRRQVVVSNVIQENQVADDIQKDVGDEIFLNDAESQQNQSFLQDFGHSEPATNGTLRDNVSSLSNVLESIPIDDDNDRSSDETHTLASSSLSNTETVHVYPPVHKTGRIADHDRSYAKYHYFDRATIAELCQFNLQPPSPSSHEPPLRLHRKAFAILLCTDVSKYAVMKHIKQQFDIRKIQYICVGEGRSGIDDETILEIQIIFKKTMNKKKRFLDSIHQKYCNYHVTTNDLGWNEYIKKNLNFIEFREFKSTKTRGKKMWPPASLSAAEADAVATKALAKSAAKAVEKATKRLKATKATAKVATKLATEAAAKATAE</sequence>
<comment type="caution">
    <text evidence="3">The sequence shown here is derived from an EMBL/GenBank/DDBJ whole genome shotgun (WGS) entry which is preliminary data.</text>
</comment>
<gene>
    <name evidence="4" type="ORF">OTI717_LOCUS28401</name>
    <name evidence="2" type="ORF">RFH988_LOCUS6488</name>
    <name evidence="3" type="ORF">SEV965_LOCUS31762</name>
</gene>
<evidence type="ECO:0000313" key="2">
    <source>
        <dbReference type="EMBL" id="CAF0851641.1"/>
    </source>
</evidence>
<dbReference type="EMBL" id="CAJOAX010006731">
    <property type="protein sequence ID" value="CAF3989599.1"/>
    <property type="molecule type" value="Genomic_DNA"/>
</dbReference>
<feature type="region of interest" description="Disordered" evidence="1">
    <location>
        <begin position="91"/>
        <end position="114"/>
    </location>
</feature>
<accession>A0A815LPC3</accession>
<proteinExistence type="predicted"/>
<dbReference type="Proteomes" id="UP000663889">
    <property type="component" value="Unassembled WGS sequence"/>
</dbReference>
<evidence type="ECO:0000256" key="1">
    <source>
        <dbReference type="SAM" id="MobiDB-lite"/>
    </source>
</evidence>
<evidence type="ECO:0000313" key="4">
    <source>
        <dbReference type="EMBL" id="CAF3989599.1"/>
    </source>
</evidence>
<dbReference type="EMBL" id="CAJNOO010000195">
    <property type="protein sequence ID" value="CAF0851641.1"/>
    <property type="molecule type" value="Genomic_DNA"/>
</dbReference>
<evidence type="ECO:0000313" key="5">
    <source>
        <dbReference type="Proteomes" id="UP000663889"/>
    </source>
</evidence>
<protein>
    <submittedName>
        <fullName evidence="3">Uncharacterized protein</fullName>
    </submittedName>
</protein>
<name>A0A815LPC3_9BILA</name>
<organism evidence="3 5">
    <name type="scientific">Rotaria sordida</name>
    <dbReference type="NCBI Taxonomy" id="392033"/>
    <lineage>
        <taxon>Eukaryota</taxon>
        <taxon>Metazoa</taxon>
        <taxon>Spiralia</taxon>
        <taxon>Gnathifera</taxon>
        <taxon>Rotifera</taxon>
        <taxon>Eurotatoria</taxon>
        <taxon>Bdelloidea</taxon>
        <taxon>Philodinida</taxon>
        <taxon>Philodinidae</taxon>
        <taxon>Rotaria</taxon>
    </lineage>
</organism>
<dbReference type="Proteomes" id="UP000663882">
    <property type="component" value="Unassembled WGS sequence"/>
</dbReference>